<evidence type="ECO:0000313" key="2">
    <source>
        <dbReference type="Proteomes" id="UP001165960"/>
    </source>
</evidence>
<dbReference type="EMBL" id="QTSX02005012">
    <property type="protein sequence ID" value="KAJ9062330.1"/>
    <property type="molecule type" value="Genomic_DNA"/>
</dbReference>
<protein>
    <submittedName>
        <fullName evidence="1">Uncharacterized protein</fullName>
    </submittedName>
</protein>
<accession>A0ACC2SJ83</accession>
<sequence length="110" mass="11500">MLAAKSGNSVATMGTPLLAIKQTGFVPEYLAAAPEAVIDGNTMLLTFIVNGLKPHICKWVPVGCCTSINNCYKAIVEANNQVSIGFRRSNDAPPQPCPAPASAHNQVGCC</sequence>
<comment type="caution">
    <text evidence="1">The sequence shown here is derived from an EMBL/GenBank/DDBJ whole genome shotgun (WGS) entry which is preliminary data.</text>
</comment>
<evidence type="ECO:0000313" key="1">
    <source>
        <dbReference type="EMBL" id="KAJ9062330.1"/>
    </source>
</evidence>
<name>A0ACC2SJ83_9FUNG</name>
<keyword evidence="2" id="KW-1185">Reference proteome</keyword>
<reference evidence="1" key="1">
    <citation type="submission" date="2022-04" db="EMBL/GenBank/DDBJ databases">
        <title>Genome of the entomopathogenic fungus Entomophthora muscae.</title>
        <authorList>
            <person name="Elya C."/>
            <person name="Lovett B.R."/>
            <person name="Lee E."/>
            <person name="Macias A.M."/>
            <person name="Hajek A.E."/>
            <person name="De Bivort B.L."/>
            <person name="Kasson M.T."/>
            <person name="De Fine Licht H.H."/>
            <person name="Stajich J.E."/>
        </authorList>
    </citation>
    <scope>NUCLEOTIDE SEQUENCE</scope>
    <source>
        <strain evidence="1">Berkeley</strain>
    </source>
</reference>
<organism evidence="1 2">
    <name type="scientific">Entomophthora muscae</name>
    <dbReference type="NCBI Taxonomy" id="34485"/>
    <lineage>
        <taxon>Eukaryota</taxon>
        <taxon>Fungi</taxon>
        <taxon>Fungi incertae sedis</taxon>
        <taxon>Zoopagomycota</taxon>
        <taxon>Entomophthoromycotina</taxon>
        <taxon>Entomophthoromycetes</taxon>
        <taxon>Entomophthorales</taxon>
        <taxon>Entomophthoraceae</taxon>
        <taxon>Entomophthora</taxon>
    </lineage>
</organism>
<proteinExistence type="predicted"/>
<dbReference type="Proteomes" id="UP001165960">
    <property type="component" value="Unassembled WGS sequence"/>
</dbReference>
<gene>
    <name evidence="1" type="ORF">DSO57_1011903</name>
</gene>